<feature type="domain" description="DUF1731" evidence="3">
    <location>
        <begin position="255"/>
        <end position="300"/>
    </location>
</feature>
<dbReference type="OrthoDB" id="9801773at2"/>
<dbReference type="EMBL" id="CP020918">
    <property type="protein sequence ID" value="AWG23095.1"/>
    <property type="molecule type" value="Genomic_DNA"/>
</dbReference>
<dbReference type="Pfam" id="PF01370">
    <property type="entry name" value="Epimerase"/>
    <property type="match status" value="1"/>
</dbReference>
<dbReference type="PANTHER" id="PTHR11092">
    <property type="entry name" value="SUGAR NUCLEOTIDE EPIMERASE RELATED"/>
    <property type="match status" value="1"/>
</dbReference>
<proteinExistence type="inferred from homology"/>
<evidence type="ECO:0000259" key="2">
    <source>
        <dbReference type="Pfam" id="PF01370"/>
    </source>
</evidence>
<dbReference type="InterPro" id="IPR013549">
    <property type="entry name" value="DUF1731"/>
</dbReference>
<dbReference type="KEGG" id="ffa:FFWV33_16960"/>
<evidence type="ECO:0000256" key="1">
    <source>
        <dbReference type="ARBA" id="ARBA00009353"/>
    </source>
</evidence>
<reference evidence="4 5" key="1">
    <citation type="submission" date="2017-04" db="EMBL/GenBank/DDBJ databases">
        <title>Compelte genome sequence of WV33.</title>
        <authorList>
            <person name="Lee P.C."/>
        </authorList>
    </citation>
    <scope>NUCLEOTIDE SEQUENCE [LARGE SCALE GENOMIC DNA]</scope>
    <source>
        <strain evidence="4 5">WV33</strain>
    </source>
</reference>
<dbReference type="Pfam" id="PF08338">
    <property type="entry name" value="DUF1731"/>
    <property type="match status" value="1"/>
</dbReference>
<keyword evidence="5" id="KW-1185">Reference proteome</keyword>
<dbReference type="Gene3D" id="3.40.50.720">
    <property type="entry name" value="NAD(P)-binding Rossmann-like Domain"/>
    <property type="match status" value="1"/>
</dbReference>
<gene>
    <name evidence="4" type="ORF">FFWV33_16960</name>
</gene>
<evidence type="ECO:0000313" key="5">
    <source>
        <dbReference type="Proteomes" id="UP000244527"/>
    </source>
</evidence>
<evidence type="ECO:0000259" key="3">
    <source>
        <dbReference type="Pfam" id="PF08338"/>
    </source>
</evidence>
<dbReference type="Proteomes" id="UP000244527">
    <property type="component" value="Chromosome"/>
</dbReference>
<name>A0A2S1LH41_9FLAO</name>
<evidence type="ECO:0000313" key="4">
    <source>
        <dbReference type="EMBL" id="AWG23095.1"/>
    </source>
</evidence>
<protein>
    <submittedName>
        <fullName evidence="4">TIGR01777 family protein</fullName>
    </submittedName>
</protein>
<dbReference type="InterPro" id="IPR010099">
    <property type="entry name" value="SDR39U1"/>
</dbReference>
<dbReference type="RefSeq" id="WP_108741999.1">
    <property type="nucleotide sequence ID" value="NZ_CP020918.1"/>
</dbReference>
<dbReference type="InterPro" id="IPR036291">
    <property type="entry name" value="NAD(P)-bd_dom_sf"/>
</dbReference>
<dbReference type="NCBIfam" id="TIGR01777">
    <property type="entry name" value="yfcH"/>
    <property type="match status" value="1"/>
</dbReference>
<dbReference type="PANTHER" id="PTHR11092:SF0">
    <property type="entry name" value="EPIMERASE FAMILY PROTEIN SDR39U1"/>
    <property type="match status" value="1"/>
</dbReference>
<dbReference type="AlphaFoldDB" id="A0A2S1LH41"/>
<organism evidence="4 5">
    <name type="scientific">Flavobacterium faecale</name>
    <dbReference type="NCBI Taxonomy" id="1355330"/>
    <lineage>
        <taxon>Bacteria</taxon>
        <taxon>Pseudomonadati</taxon>
        <taxon>Bacteroidota</taxon>
        <taxon>Flavobacteriia</taxon>
        <taxon>Flavobacteriales</taxon>
        <taxon>Flavobacteriaceae</taxon>
        <taxon>Flavobacterium</taxon>
    </lineage>
</organism>
<dbReference type="SUPFAM" id="SSF51735">
    <property type="entry name" value="NAD(P)-binding Rossmann-fold domains"/>
    <property type="match status" value="1"/>
</dbReference>
<comment type="similarity">
    <text evidence="1">Belongs to the NAD(P)-dependent epimerase/dehydratase family. SDR39U1 subfamily.</text>
</comment>
<dbReference type="InterPro" id="IPR001509">
    <property type="entry name" value="Epimerase_deHydtase"/>
</dbReference>
<sequence>MKKKVLITGGTGFVGQHLTQLLVDNGFEISILSRSKRKNTPAVSYYKWDLETQYIDNKAVLEADYIIHLAGENIAGGRWTESRKKTIIASRVEPVELIKSVLAANGKMVEAFISASGVGYYGAITDAKICKESTDPENDFLGTTCQLWEAAADAMHLNANRIVKIRTGLVLGKNDGFLKKMLPPFKWGIGSPLGSGKQYMPWIHIDDLCAMYLLALQKPEMEGAYNAAIQDSTTNKIFSKTLAAIIGYKMWFPAVPAFVLRLLLGKIAVIVLEGRRVSASKVEKLGFRFKYINLDSAIRSCL</sequence>
<accession>A0A2S1LH41</accession>
<feature type="domain" description="NAD-dependent epimerase/dehydratase" evidence="2">
    <location>
        <begin position="5"/>
        <end position="227"/>
    </location>
</feature>